<gene>
    <name evidence="2" type="ORF">N8I77_008631</name>
</gene>
<accession>A0AAD9S871</accession>
<reference evidence="2" key="1">
    <citation type="submission" date="2023-06" db="EMBL/GenBank/DDBJ databases">
        <authorList>
            <person name="Noh H."/>
        </authorList>
    </citation>
    <scope>NUCLEOTIDE SEQUENCE</scope>
    <source>
        <strain evidence="2">DUCC20226</strain>
    </source>
</reference>
<dbReference type="Proteomes" id="UP001265746">
    <property type="component" value="Unassembled WGS sequence"/>
</dbReference>
<evidence type="ECO:0000313" key="2">
    <source>
        <dbReference type="EMBL" id="KAK2602064.1"/>
    </source>
</evidence>
<dbReference type="EMBL" id="JAUJFL010000005">
    <property type="protein sequence ID" value="KAK2602064.1"/>
    <property type="molecule type" value="Genomic_DNA"/>
</dbReference>
<organism evidence="2 3">
    <name type="scientific">Phomopsis amygdali</name>
    <name type="common">Fusicoccum amygdali</name>
    <dbReference type="NCBI Taxonomy" id="1214568"/>
    <lineage>
        <taxon>Eukaryota</taxon>
        <taxon>Fungi</taxon>
        <taxon>Dikarya</taxon>
        <taxon>Ascomycota</taxon>
        <taxon>Pezizomycotina</taxon>
        <taxon>Sordariomycetes</taxon>
        <taxon>Sordariomycetidae</taxon>
        <taxon>Diaporthales</taxon>
        <taxon>Diaporthaceae</taxon>
        <taxon>Diaporthe</taxon>
    </lineage>
</organism>
<name>A0AAD9S871_PHOAM</name>
<evidence type="ECO:0000256" key="1">
    <source>
        <dbReference type="SAM" id="MobiDB-lite"/>
    </source>
</evidence>
<protein>
    <submittedName>
        <fullName evidence="2">Uncharacterized protein</fullName>
    </submittedName>
</protein>
<keyword evidence="3" id="KW-1185">Reference proteome</keyword>
<sequence>MPSSSTGDTSSSSDIRITNYFTMAPKHTGVREVVPDESRRCYPPSHDHLVSVDTRRDAPISSKEALRLFEVELAKLKQLGKTEQITNSITESGQVQGQGKNHA</sequence>
<evidence type="ECO:0000313" key="3">
    <source>
        <dbReference type="Proteomes" id="UP001265746"/>
    </source>
</evidence>
<proteinExistence type="predicted"/>
<comment type="caution">
    <text evidence="2">The sequence shown here is derived from an EMBL/GenBank/DDBJ whole genome shotgun (WGS) entry which is preliminary data.</text>
</comment>
<feature type="region of interest" description="Disordered" evidence="1">
    <location>
        <begin position="83"/>
        <end position="103"/>
    </location>
</feature>
<dbReference type="AlphaFoldDB" id="A0AAD9S871"/>